<keyword evidence="5" id="KW-0863">Zinc-finger</keyword>
<dbReference type="GO" id="GO:0042276">
    <property type="term" value="P:error-prone translesion synthesis"/>
    <property type="evidence" value="ECO:0007669"/>
    <property type="project" value="TreeGrafter"/>
</dbReference>
<feature type="region of interest" description="Disordered" evidence="10">
    <location>
        <begin position="750"/>
        <end position="826"/>
    </location>
</feature>
<keyword evidence="6" id="KW-0862">Zinc</keyword>
<dbReference type="GO" id="GO:0005657">
    <property type="term" value="C:replication fork"/>
    <property type="evidence" value="ECO:0007669"/>
    <property type="project" value="UniProtKB-ARBA"/>
</dbReference>
<dbReference type="EMBL" id="JAQGDS010000010">
    <property type="protein sequence ID" value="KAJ6257534.1"/>
    <property type="molecule type" value="Genomic_DNA"/>
</dbReference>
<evidence type="ECO:0000259" key="12">
    <source>
        <dbReference type="PROSITE" id="PS51907"/>
    </source>
</evidence>
<dbReference type="Gene3D" id="3.30.70.270">
    <property type="match status" value="1"/>
</dbReference>
<dbReference type="GO" id="GO:0070987">
    <property type="term" value="P:error-free translesion synthesis"/>
    <property type="evidence" value="ECO:0007669"/>
    <property type="project" value="UniProtKB-ARBA"/>
</dbReference>
<dbReference type="InterPro" id="IPR043128">
    <property type="entry name" value="Rev_trsase/Diguanyl_cyclase"/>
</dbReference>
<dbReference type="InterPro" id="IPR043502">
    <property type="entry name" value="DNA/RNA_pol_sf"/>
</dbReference>
<dbReference type="PANTHER" id="PTHR45873">
    <property type="entry name" value="DNA POLYMERASE ETA"/>
    <property type="match status" value="1"/>
</dbReference>
<comment type="subcellular location">
    <subcellularLocation>
        <location evidence="1">Nucleus</location>
    </subcellularLocation>
</comment>
<dbReference type="InterPro" id="IPR013087">
    <property type="entry name" value="Znf_C2H2_type"/>
</dbReference>
<evidence type="ECO:0000256" key="6">
    <source>
        <dbReference type="ARBA" id="ARBA00022833"/>
    </source>
</evidence>
<dbReference type="InterPro" id="IPR041298">
    <property type="entry name" value="UBZ3"/>
</dbReference>
<dbReference type="PIRSF" id="PIRSF036603">
    <property type="entry name" value="DPol_eta"/>
    <property type="match status" value="1"/>
</dbReference>
<organism evidence="13 14">
    <name type="scientific">Drechslerella dactyloides</name>
    <name type="common">Nematode-trapping fungus</name>
    <name type="synonym">Arthrobotrys dactyloides</name>
    <dbReference type="NCBI Taxonomy" id="74499"/>
    <lineage>
        <taxon>Eukaryota</taxon>
        <taxon>Fungi</taxon>
        <taxon>Dikarya</taxon>
        <taxon>Ascomycota</taxon>
        <taxon>Pezizomycotina</taxon>
        <taxon>Orbiliomycetes</taxon>
        <taxon>Orbiliales</taxon>
        <taxon>Orbiliaceae</taxon>
        <taxon>Drechslerella</taxon>
    </lineage>
</organism>
<dbReference type="FunFam" id="3.40.1170.60:FF:000008">
    <property type="entry name" value="DNA polymerase eta subunit"/>
    <property type="match status" value="1"/>
</dbReference>
<dbReference type="Pfam" id="PF11799">
    <property type="entry name" value="IMS_C"/>
    <property type="match status" value="1"/>
</dbReference>
<keyword evidence="3" id="KW-0479">Metal-binding</keyword>
<evidence type="ECO:0000256" key="10">
    <source>
        <dbReference type="SAM" id="MobiDB-lite"/>
    </source>
</evidence>
<evidence type="ECO:0000256" key="8">
    <source>
        <dbReference type="ARBA" id="ARBA00023242"/>
    </source>
</evidence>
<reference evidence="13" key="1">
    <citation type="submission" date="2023-01" db="EMBL/GenBank/DDBJ databases">
        <title>The chitinases involved in constricting ring structure development in the nematode-trapping fungus Drechslerella dactyloides.</title>
        <authorList>
            <person name="Wang R."/>
            <person name="Zhang L."/>
            <person name="Tang P."/>
            <person name="Li S."/>
            <person name="Liang L."/>
        </authorList>
    </citation>
    <scope>NUCLEOTIDE SEQUENCE</scope>
    <source>
        <strain evidence="13">YMF1.00031</strain>
    </source>
</reference>
<evidence type="ECO:0000256" key="7">
    <source>
        <dbReference type="ARBA" id="ARBA00023204"/>
    </source>
</evidence>
<keyword evidence="8" id="KW-0539">Nucleus</keyword>
<keyword evidence="4" id="KW-0227">DNA damage</keyword>
<dbReference type="PROSITE" id="PS00028">
    <property type="entry name" value="ZINC_FINGER_C2H2_1"/>
    <property type="match status" value="1"/>
</dbReference>
<dbReference type="InterPro" id="IPR036775">
    <property type="entry name" value="DNA_pol_Y-fam_lit_finger_sf"/>
</dbReference>
<keyword evidence="2" id="KW-0808">Transferase</keyword>
<dbReference type="PANTHER" id="PTHR45873:SF1">
    <property type="entry name" value="DNA POLYMERASE ETA"/>
    <property type="match status" value="1"/>
</dbReference>
<dbReference type="SUPFAM" id="SSF56672">
    <property type="entry name" value="DNA/RNA polymerases"/>
    <property type="match status" value="1"/>
</dbReference>
<sequence length="826" mass="92358">MQQAIQERALAGDVMSSRGVRYEAEGGKPVRVIALVNASGSFSCLSFFPFHSSCLREHHISSPTITILRDPSGGGMEDYPSPSGAQRPKSKFSYKDLIQMSKYNVNSPLRVIAHIDLDAFYAQCEMFRLGVAEDQPLAVQQWDALIAVNYPARKFGITRMRNVAEAKRKCPNLLAVHVATWRVENDQAVMGYHDMTQGSISTDKVSLDHYRRESKKILSIFRSNCPKVEKASVDESFLDLSGMVFERLIKRYEEELGVVDGEIVAPYGDTMEKLRLPEVAGVDWADSHLVDLDDGEDGEAEPIDWDDIAMGLAAEIVKDIRKQVRDRLGYTCSAGIARNKMLAKLGSGYKKPNQQTVVRNRAVAQFLSNMKFTSIRNLGGKLGSEVANAFGTENVSEVLSIPLETFKGKLGDDTGTWLYKTIRGIDTTEVITRTEIKSMLSAKSFSPQINRLEQGESWLKVFCADIVSRVNEESDDPEYPEDCVPASQPISLRRPKTMTLHHRYKQTTKSRQAPIPLGKVFDEDLLLPIAKHLLRQIEQEGRCWPCNNLSLSVGGFDDVGRGTNRGIGSWLMRGDEAKVFKEETMKRQHDSSISQFTQPESKKRKLGIDTFFRRDAIDEQDDDAVFIHSDEKEDAGFYEDDLYYDSLKDITPDNNRPAPATSRRERTEKSITPPTLRTNSNSRTRFFSKENTPSTTTTDAKPVVAAAGNTPEEETTFPCSRCNNKLIPLHELDEHSDWHFAKDLMDEDRIRPSSAHAASSSTAEATKPIKKGGKQQQEEQQSASQPTPTPPVKRGRGRPPKHAIVQYGDNGPVLEKGQKKLAFGRG</sequence>
<dbReference type="PROSITE" id="PS51907">
    <property type="entry name" value="ZF_UBZ3"/>
    <property type="match status" value="1"/>
</dbReference>
<evidence type="ECO:0000256" key="5">
    <source>
        <dbReference type="ARBA" id="ARBA00022771"/>
    </source>
</evidence>
<name>A0AAD6IS21_DREDA</name>
<evidence type="ECO:0000313" key="13">
    <source>
        <dbReference type="EMBL" id="KAJ6257534.1"/>
    </source>
</evidence>
<dbReference type="FunFam" id="1.10.150.20:FF:000014">
    <property type="entry name" value="Polymerase (DNA directed), eta"/>
    <property type="match status" value="1"/>
</dbReference>
<dbReference type="Proteomes" id="UP001221413">
    <property type="component" value="Unassembled WGS sequence"/>
</dbReference>
<dbReference type="InterPro" id="IPR052230">
    <property type="entry name" value="DNA_polymerase_eta"/>
</dbReference>
<feature type="compositionally biased region" description="Low complexity" evidence="10">
    <location>
        <begin position="753"/>
        <end position="765"/>
    </location>
</feature>
<feature type="compositionally biased region" description="Polar residues" evidence="10">
    <location>
        <begin position="670"/>
        <end position="699"/>
    </location>
</feature>
<gene>
    <name evidence="13" type="ORF">Dda_7319</name>
</gene>
<evidence type="ECO:0000256" key="2">
    <source>
        <dbReference type="ARBA" id="ARBA00022679"/>
    </source>
</evidence>
<dbReference type="GO" id="GO:0035861">
    <property type="term" value="C:site of double-strand break"/>
    <property type="evidence" value="ECO:0007669"/>
    <property type="project" value="TreeGrafter"/>
</dbReference>
<proteinExistence type="predicted"/>
<protein>
    <recommendedName>
        <fullName evidence="9">DNA polymerase eta</fullName>
    </recommendedName>
</protein>
<feature type="domain" description="UmuC" evidence="11">
    <location>
        <begin position="112"/>
        <end position="379"/>
    </location>
</feature>
<comment type="caution">
    <text evidence="13">The sequence shown here is derived from an EMBL/GenBank/DDBJ whole genome shotgun (WGS) entry which is preliminary data.</text>
</comment>
<dbReference type="PROSITE" id="PS50173">
    <property type="entry name" value="UMUC"/>
    <property type="match status" value="1"/>
</dbReference>
<dbReference type="GO" id="GO:0003887">
    <property type="term" value="F:DNA-directed DNA polymerase activity"/>
    <property type="evidence" value="ECO:0007669"/>
    <property type="project" value="TreeGrafter"/>
</dbReference>
<keyword evidence="14" id="KW-1185">Reference proteome</keyword>
<dbReference type="InterPro" id="IPR017961">
    <property type="entry name" value="DNA_pol_Y-fam_little_finger"/>
</dbReference>
<evidence type="ECO:0000256" key="3">
    <source>
        <dbReference type="ARBA" id="ARBA00022723"/>
    </source>
</evidence>
<dbReference type="GO" id="GO:0007064">
    <property type="term" value="P:mitotic sister chromatid cohesion"/>
    <property type="evidence" value="ECO:0007669"/>
    <property type="project" value="UniProtKB-ARBA"/>
</dbReference>
<evidence type="ECO:0000256" key="4">
    <source>
        <dbReference type="ARBA" id="ARBA00022763"/>
    </source>
</evidence>
<dbReference type="Pfam" id="PF00817">
    <property type="entry name" value="IMS"/>
    <property type="match status" value="1"/>
</dbReference>
<dbReference type="GO" id="GO:0009314">
    <property type="term" value="P:response to radiation"/>
    <property type="evidence" value="ECO:0007669"/>
    <property type="project" value="TreeGrafter"/>
</dbReference>
<dbReference type="GO" id="GO:0006281">
    <property type="term" value="P:DNA repair"/>
    <property type="evidence" value="ECO:0007669"/>
    <property type="project" value="UniProtKB-KW"/>
</dbReference>
<evidence type="ECO:0000256" key="9">
    <source>
        <dbReference type="ARBA" id="ARBA00044975"/>
    </source>
</evidence>
<feature type="region of interest" description="Disordered" evidence="10">
    <location>
        <begin position="648"/>
        <end position="720"/>
    </location>
</feature>
<dbReference type="GO" id="GO:0008270">
    <property type="term" value="F:zinc ion binding"/>
    <property type="evidence" value="ECO:0007669"/>
    <property type="project" value="UniProtKB-KW"/>
</dbReference>
<evidence type="ECO:0000256" key="1">
    <source>
        <dbReference type="ARBA" id="ARBA00004123"/>
    </source>
</evidence>
<dbReference type="Gene3D" id="3.30.1490.100">
    <property type="entry name" value="DNA polymerase, Y-family, little finger domain"/>
    <property type="match status" value="1"/>
</dbReference>
<feature type="domain" description="UBZ3-type" evidence="12">
    <location>
        <begin position="712"/>
        <end position="747"/>
    </location>
</feature>
<evidence type="ECO:0000259" key="11">
    <source>
        <dbReference type="PROSITE" id="PS50173"/>
    </source>
</evidence>
<dbReference type="GO" id="GO:0005634">
    <property type="term" value="C:nucleus"/>
    <property type="evidence" value="ECO:0007669"/>
    <property type="project" value="UniProtKB-SubCell"/>
</dbReference>
<dbReference type="Gene3D" id="3.40.1170.60">
    <property type="match status" value="1"/>
</dbReference>
<dbReference type="AlphaFoldDB" id="A0AAD6IS21"/>
<dbReference type="SUPFAM" id="SSF100879">
    <property type="entry name" value="Lesion bypass DNA polymerase (Y-family), little finger domain"/>
    <property type="match status" value="1"/>
</dbReference>
<dbReference type="Gene3D" id="1.10.150.20">
    <property type="entry name" value="5' to 3' exonuclease, C-terminal subdomain"/>
    <property type="match status" value="1"/>
</dbReference>
<evidence type="ECO:0000313" key="14">
    <source>
        <dbReference type="Proteomes" id="UP001221413"/>
    </source>
</evidence>
<dbReference type="Pfam" id="PF18439">
    <property type="entry name" value="zf_UBZ"/>
    <property type="match status" value="1"/>
</dbReference>
<accession>A0AAD6IS21</accession>
<dbReference type="Pfam" id="PF21704">
    <property type="entry name" value="POLH-Rev1_HhH"/>
    <property type="match status" value="1"/>
</dbReference>
<keyword evidence="7" id="KW-0234">DNA repair</keyword>
<dbReference type="GO" id="GO:0003684">
    <property type="term" value="F:damaged DNA binding"/>
    <property type="evidence" value="ECO:0007669"/>
    <property type="project" value="InterPro"/>
</dbReference>
<dbReference type="InterPro" id="IPR001126">
    <property type="entry name" value="UmuC"/>
</dbReference>